<reference evidence="2 3" key="1">
    <citation type="journal article" date="2005" name="Appl. Environ. Microbiol.">
        <title>Intestinal bacterial communities that produce active estrogen-like compounds enterodiol and enterolactone in humans.</title>
        <authorList>
            <person name="Clavel T."/>
            <person name="Henderson G."/>
            <person name="Alpert C.A."/>
            <person name="Philippe C."/>
            <person name="Rigottier-Gois L."/>
            <person name="Dore J."/>
            <person name="Blaut M."/>
        </authorList>
    </citation>
    <scope>NUCLEOTIDE SEQUENCE [LARGE SCALE GENOMIC DNA]</scope>
    <source>
        <strain evidence="2 3">SECO-MT75m2</strain>
    </source>
</reference>
<accession>A0A369NVR2</accession>
<comment type="caution">
    <text evidence="2">The sequence shown here is derived from an EMBL/GenBank/DDBJ whole genome shotgun (WGS) entry which is preliminary data.</text>
</comment>
<evidence type="ECO:0000313" key="2">
    <source>
        <dbReference type="EMBL" id="TNU94754.1"/>
    </source>
</evidence>
<evidence type="ECO:0000313" key="4">
    <source>
        <dbReference type="Proteomes" id="UP000436429"/>
    </source>
</evidence>
<organism evidence="2 3">
    <name type="scientific">Eggerthella lenta</name>
    <name type="common">Eubacterium lentum</name>
    <dbReference type="NCBI Taxonomy" id="84112"/>
    <lineage>
        <taxon>Bacteria</taxon>
        <taxon>Bacillati</taxon>
        <taxon>Actinomycetota</taxon>
        <taxon>Coriobacteriia</taxon>
        <taxon>Eggerthellales</taxon>
        <taxon>Eggerthellaceae</taxon>
        <taxon>Eggerthella</taxon>
    </lineage>
</organism>
<dbReference type="EMBL" id="VEVP01000004">
    <property type="protein sequence ID" value="TNU94754.1"/>
    <property type="molecule type" value="Genomic_DNA"/>
</dbReference>
<dbReference type="EMBL" id="WPOM01000011">
    <property type="protein sequence ID" value="MVN32996.1"/>
    <property type="molecule type" value="Genomic_DNA"/>
</dbReference>
<dbReference type="AlphaFoldDB" id="A0A369NVR2"/>
<sequence length="101" mass="11145">MDVKEAAKKAAAYTADIETVMNPKSLSEFLSKSGFAIESTRFDDARNHWEIGVGFVRDFDRGGIDAIPPLSSVWERTPLQGARTFKTVTISNEDGSVISYE</sequence>
<reference evidence="1 4" key="3">
    <citation type="submission" date="2019-11" db="EMBL/GenBank/DDBJ databases">
        <title>Whole genome shotgun sequencing (WGS) data from Adlercreutzia equolifaciens ResAG-91, Eggerthella lenta MRI-F36, MRI-F37, MRI-F40, ResAG-49, ResAG-88, ResAG-121, ResAG-145, and Gordonibacter sp. ResAG-5, ResAG-26, ResAG-43, ResAG-50, ResAG-59.</title>
        <authorList>
            <person name="Stoll D.A."/>
            <person name="Danylec N."/>
            <person name="Franz C.M.A.P."/>
            <person name="Huch M."/>
        </authorList>
    </citation>
    <scope>NUCLEOTIDE SEQUENCE [LARGE SCALE GENOMIC DNA]</scope>
    <source>
        <strain evidence="1 4">ResAG-88</strain>
    </source>
</reference>
<dbReference type="Proteomes" id="UP000436429">
    <property type="component" value="Unassembled WGS sequence"/>
</dbReference>
<evidence type="ECO:0000313" key="1">
    <source>
        <dbReference type="EMBL" id="MVN32996.1"/>
    </source>
</evidence>
<proteinExistence type="predicted"/>
<gene>
    <name evidence="2" type="ORF">FIC87_02545</name>
    <name evidence="1" type="ORF">GO726_07410</name>
</gene>
<protein>
    <submittedName>
        <fullName evidence="2">Uncharacterized protein</fullName>
    </submittedName>
</protein>
<dbReference type="RefSeq" id="WP_114551485.1">
    <property type="nucleotide sequence ID" value="NZ_CP089337.1"/>
</dbReference>
<dbReference type="Proteomes" id="UP000312594">
    <property type="component" value="Unassembled WGS sequence"/>
</dbReference>
<evidence type="ECO:0000313" key="3">
    <source>
        <dbReference type="Proteomes" id="UP000312594"/>
    </source>
</evidence>
<reference evidence="2" key="2">
    <citation type="submission" date="2019-06" db="EMBL/GenBank/DDBJ databases">
        <authorList>
            <person name="Bisanz J.E."/>
            <person name="Turnbaugh P.J."/>
        </authorList>
    </citation>
    <scope>NUCLEOTIDE SEQUENCE</scope>
    <source>
        <strain evidence="2">SECO-MT75m2</strain>
    </source>
</reference>
<name>A0A369NVR2_EGGLN</name>